<proteinExistence type="predicted"/>
<evidence type="ECO:0000313" key="2">
    <source>
        <dbReference type="EMBL" id="OGC62313.1"/>
    </source>
</evidence>
<comment type="caution">
    <text evidence="2">The sequence shown here is derived from an EMBL/GenBank/DDBJ whole genome shotgun (WGS) entry which is preliminary data.</text>
</comment>
<evidence type="ECO:0000256" key="1">
    <source>
        <dbReference type="SAM" id="MobiDB-lite"/>
    </source>
</evidence>
<name>A0A1F4VZT7_UNCKA</name>
<protein>
    <submittedName>
        <fullName evidence="2">Uncharacterized protein</fullName>
    </submittedName>
</protein>
<dbReference type="AlphaFoldDB" id="A0A1F4VZT7"/>
<sequence length="290" mass="33226">MKSPETSPEEFKKDIARVARRTFISKELENTKSISEVSEGVRQRETQSDVQGIIEKLTESGETLEPKIEKLCESLLEKLRAEFPFIKGIVVMGSGAHGGGLVRSIVGDEEEDLDWTIVSSKRLMSQSSIDQEVLKEIRIRGDEIMREIAPQVGFTSEIQSCPMYNPRSGVIYELDKNEAELLVMKDAYSIRPYLNPTIPKTVGENNRILIQRALLGLETNDNWRFGYLGRDLKDMWKKMHTLKYKHFEHYNKDSRSVTMLKRIEDNSAKSMTDKPVRGLIDTQERTRPGE</sequence>
<feature type="region of interest" description="Disordered" evidence="1">
    <location>
        <begin position="266"/>
        <end position="290"/>
    </location>
</feature>
<organism evidence="2 3">
    <name type="scientific">candidate division WWE3 bacterium RIFOXYA2_FULL_46_9</name>
    <dbReference type="NCBI Taxonomy" id="1802636"/>
    <lineage>
        <taxon>Bacteria</taxon>
        <taxon>Katanobacteria</taxon>
    </lineage>
</organism>
<dbReference type="EMBL" id="MEVT01000021">
    <property type="protein sequence ID" value="OGC62313.1"/>
    <property type="molecule type" value="Genomic_DNA"/>
</dbReference>
<dbReference type="Proteomes" id="UP000176614">
    <property type="component" value="Unassembled WGS sequence"/>
</dbReference>
<gene>
    <name evidence="2" type="ORF">A2264_01970</name>
</gene>
<evidence type="ECO:0000313" key="3">
    <source>
        <dbReference type="Proteomes" id="UP000176614"/>
    </source>
</evidence>
<accession>A0A1F4VZT7</accession>
<reference evidence="2 3" key="1">
    <citation type="journal article" date="2016" name="Nat. Commun.">
        <title>Thousands of microbial genomes shed light on interconnected biogeochemical processes in an aquifer system.</title>
        <authorList>
            <person name="Anantharaman K."/>
            <person name="Brown C.T."/>
            <person name="Hug L.A."/>
            <person name="Sharon I."/>
            <person name="Castelle C.J."/>
            <person name="Probst A.J."/>
            <person name="Thomas B.C."/>
            <person name="Singh A."/>
            <person name="Wilkins M.J."/>
            <person name="Karaoz U."/>
            <person name="Brodie E.L."/>
            <person name="Williams K.H."/>
            <person name="Hubbard S.S."/>
            <person name="Banfield J.F."/>
        </authorList>
    </citation>
    <scope>NUCLEOTIDE SEQUENCE [LARGE SCALE GENOMIC DNA]</scope>
</reference>